<evidence type="ECO:0000259" key="2">
    <source>
        <dbReference type="Pfam" id="PF14535"/>
    </source>
</evidence>
<gene>
    <name evidence="3" type="ORF">B9Q03_08365</name>
</gene>
<dbReference type="CDD" id="cd05913">
    <property type="entry name" value="PaaK"/>
    <property type="match status" value="1"/>
</dbReference>
<organism evidence="3 4">
    <name type="scientific">Candidatus Marsarchaeota G2 archaeon OSP_D</name>
    <dbReference type="NCBI Taxonomy" id="1978157"/>
    <lineage>
        <taxon>Archaea</taxon>
        <taxon>Candidatus Marsarchaeota</taxon>
        <taxon>Candidatus Marsarchaeota group 2</taxon>
    </lineage>
</organism>
<dbReference type="PANTHER" id="PTHR43845:SF1">
    <property type="entry name" value="BLR5969 PROTEIN"/>
    <property type="match status" value="1"/>
</dbReference>
<keyword evidence="3" id="KW-0436">Ligase</keyword>
<dbReference type="SUPFAM" id="SSF56801">
    <property type="entry name" value="Acetyl-CoA synthetase-like"/>
    <property type="match status" value="1"/>
</dbReference>
<dbReference type="Gene3D" id="3.40.50.12780">
    <property type="entry name" value="N-terminal domain of ligase-like"/>
    <property type="match status" value="1"/>
</dbReference>
<evidence type="ECO:0000313" key="3">
    <source>
        <dbReference type="EMBL" id="PSN89630.1"/>
    </source>
</evidence>
<comment type="caution">
    <text evidence="3">The sequence shown here is derived from an EMBL/GenBank/DDBJ whole genome shotgun (WGS) entry which is preliminary data.</text>
</comment>
<dbReference type="Pfam" id="PF14535">
    <property type="entry name" value="AMP-binding_C_2"/>
    <property type="match status" value="1"/>
</dbReference>
<feature type="domain" description="AMP-dependent synthetase/ligase" evidence="1">
    <location>
        <begin position="91"/>
        <end position="301"/>
    </location>
</feature>
<dbReference type="EMBL" id="NEXE01000093">
    <property type="protein sequence ID" value="PSN89630.1"/>
    <property type="molecule type" value="Genomic_DNA"/>
</dbReference>
<sequence length="435" mass="49244">MGLLHGYDETQPNALTRVEVLEAQELRLKHLLKKAYECSPYYHRVFDQLKLKPDDIRSPKEFTKIPFTTKEELRRYGYPYGGDFLAEPFEQLVGWHMTSGTTGTPVVNPYTRSDVEVWTNLVARCLRCAGVTHRDIVMNVYGYGLFTGGLGLHQGVQRVGAKVIPWGTGRTEVLVSRLKEFGATVITGTPSYELLIAETMRKLGVDPERDLKLRIAIPGAESMSRLMLERIDVELGLRLREGGAREIYGFTEALGPGVAQECPSDSHEWMHVWADHFLVEVVDPESGERLSDGEEGELVVTTLTKDAMPLLRYRTRDITILAESDDDIPHPKIRMIMGRIDDVVFYKGAKIYPSAINQVLMGHPEVLEYKVIVDRSPLSPSFTVIVETREPSEELRRKLTEEISGVTFARPRIEFSQPNTLPRFEGKSKRVIVKE</sequence>
<protein>
    <submittedName>
        <fullName evidence="3">Phenylacetate--CoA ligase</fullName>
    </submittedName>
</protein>
<evidence type="ECO:0000259" key="1">
    <source>
        <dbReference type="Pfam" id="PF00501"/>
    </source>
</evidence>
<feature type="domain" description="AMP-dependent ligase C-terminal" evidence="2">
    <location>
        <begin position="348"/>
        <end position="432"/>
    </location>
</feature>
<dbReference type="InterPro" id="IPR011880">
    <property type="entry name" value="PA_CoA_ligase"/>
</dbReference>
<name>A0A2R6ATG0_9ARCH</name>
<dbReference type="GO" id="GO:0010124">
    <property type="term" value="P:phenylacetate catabolic process"/>
    <property type="evidence" value="ECO:0007669"/>
    <property type="project" value="InterPro"/>
</dbReference>
<proteinExistence type="predicted"/>
<dbReference type="Proteomes" id="UP000240322">
    <property type="component" value="Unassembled WGS sequence"/>
</dbReference>
<dbReference type="Pfam" id="PF00501">
    <property type="entry name" value="AMP-binding"/>
    <property type="match status" value="1"/>
</dbReference>
<dbReference type="InterPro" id="IPR045851">
    <property type="entry name" value="AMP-bd_C_sf"/>
</dbReference>
<dbReference type="InterPro" id="IPR000873">
    <property type="entry name" value="AMP-dep_synth/lig_dom"/>
</dbReference>
<dbReference type="PANTHER" id="PTHR43845">
    <property type="entry name" value="BLR5969 PROTEIN"/>
    <property type="match status" value="1"/>
</dbReference>
<evidence type="ECO:0000313" key="4">
    <source>
        <dbReference type="Proteomes" id="UP000240322"/>
    </source>
</evidence>
<accession>A0A2R6ATG0</accession>
<dbReference type="AlphaFoldDB" id="A0A2R6ATG0"/>
<dbReference type="InterPro" id="IPR042099">
    <property type="entry name" value="ANL_N_sf"/>
</dbReference>
<dbReference type="GO" id="GO:0047475">
    <property type="term" value="F:phenylacetate-CoA ligase activity"/>
    <property type="evidence" value="ECO:0007669"/>
    <property type="project" value="InterPro"/>
</dbReference>
<dbReference type="Gene3D" id="3.30.300.30">
    <property type="match status" value="1"/>
</dbReference>
<dbReference type="InterPro" id="IPR028154">
    <property type="entry name" value="AMP-dep_Lig_C"/>
</dbReference>
<reference evidence="3 4" key="1">
    <citation type="submission" date="2017-04" db="EMBL/GenBank/DDBJ databases">
        <title>Novel microbial lineages endemic to geothermal iron-oxide mats fill important gaps in the evolutionary history of Archaea.</title>
        <authorList>
            <person name="Jay Z.J."/>
            <person name="Beam J.P."/>
            <person name="Dlakic M."/>
            <person name="Rusch D.B."/>
            <person name="Kozubal M.A."/>
            <person name="Inskeep W.P."/>
        </authorList>
    </citation>
    <scope>NUCLEOTIDE SEQUENCE [LARGE SCALE GENOMIC DNA]</scope>
    <source>
        <strain evidence="3">OSP_D</strain>
    </source>
</reference>